<keyword evidence="3" id="KW-0238">DNA-binding</keyword>
<evidence type="ECO:0000313" key="9">
    <source>
        <dbReference type="EMBL" id="RAI79907.1"/>
    </source>
</evidence>
<evidence type="ECO:0000256" key="7">
    <source>
        <dbReference type="ARBA" id="ARBA00047207"/>
    </source>
</evidence>
<name>A0A395G870_9STAP</name>
<keyword evidence="4" id="KW-0804">Transcription</keyword>
<evidence type="ECO:0000256" key="4">
    <source>
        <dbReference type="ARBA" id="ARBA00023163"/>
    </source>
</evidence>
<evidence type="ECO:0000256" key="1">
    <source>
        <dbReference type="ARBA" id="ARBA00004496"/>
    </source>
</evidence>
<dbReference type="GO" id="GO:0003700">
    <property type="term" value="F:DNA-binding transcription factor activity"/>
    <property type="evidence" value="ECO:0007669"/>
    <property type="project" value="InterPro"/>
</dbReference>
<dbReference type="AlphaFoldDB" id="A0A395G870"/>
<comment type="similarity">
    <text evidence="5">Belongs to the SarZ family.</text>
</comment>
<evidence type="ECO:0000259" key="8">
    <source>
        <dbReference type="PROSITE" id="PS50995"/>
    </source>
</evidence>
<protein>
    <recommendedName>
        <fullName evidence="6">HTH-type transcriptional regulator SarZ</fullName>
    </recommendedName>
    <alternativeName>
        <fullName evidence="7">Staphylococcal accessory regulator Z</fullName>
    </alternativeName>
</protein>
<gene>
    <name evidence="9" type="ORF">BFS35_010655</name>
</gene>
<dbReference type="InterPro" id="IPR000835">
    <property type="entry name" value="HTH_MarR-typ"/>
</dbReference>
<evidence type="ECO:0000313" key="10">
    <source>
        <dbReference type="Proteomes" id="UP000229523"/>
    </source>
</evidence>
<dbReference type="EMBL" id="MJBI02000005">
    <property type="protein sequence ID" value="RAI79907.1"/>
    <property type="molecule type" value="Genomic_DNA"/>
</dbReference>
<keyword evidence="10" id="KW-1185">Reference proteome</keyword>
<keyword evidence="2" id="KW-0805">Transcription regulation</keyword>
<dbReference type="Gene3D" id="1.10.10.10">
    <property type="entry name" value="Winged helix-like DNA-binding domain superfamily/Winged helix DNA-binding domain"/>
    <property type="match status" value="1"/>
</dbReference>
<sequence length="161" mass="18919">MYVLHQPQNYQKKWANFMIELEQSLFKTVSLIEANLNESLNKAYGISYTEFLILHKLYLDKESTIAELQKDISYKMDSASTKTKKLRAMGLVAKERRKDDERKVATKLTDEGQALVEDILNKYDNQLNKASAKFTENDVRTLQLLIDRYRENFHTDFEINN</sequence>
<evidence type="ECO:0000256" key="2">
    <source>
        <dbReference type="ARBA" id="ARBA00023015"/>
    </source>
</evidence>
<evidence type="ECO:0000256" key="3">
    <source>
        <dbReference type="ARBA" id="ARBA00023125"/>
    </source>
</evidence>
<accession>A0A395G870</accession>
<dbReference type="PANTHER" id="PTHR42756">
    <property type="entry name" value="TRANSCRIPTIONAL REGULATOR, MARR"/>
    <property type="match status" value="1"/>
</dbReference>
<dbReference type="Proteomes" id="UP000229523">
    <property type="component" value="Unassembled WGS sequence"/>
</dbReference>
<dbReference type="PANTHER" id="PTHR42756:SF1">
    <property type="entry name" value="TRANSCRIPTIONAL REPRESSOR OF EMRAB OPERON"/>
    <property type="match status" value="1"/>
</dbReference>
<comment type="caution">
    <text evidence="9">The sequence shown here is derived from an EMBL/GenBank/DDBJ whole genome shotgun (WGS) entry which is preliminary data.</text>
</comment>
<dbReference type="GO" id="GO:0005737">
    <property type="term" value="C:cytoplasm"/>
    <property type="evidence" value="ECO:0007669"/>
    <property type="project" value="UniProtKB-SubCell"/>
</dbReference>
<dbReference type="InterPro" id="IPR036390">
    <property type="entry name" value="WH_DNA-bd_sf"/>
</dbReference>
<dbReference type="GO" id="GO:0003677">
    <property type="term" value="F:DNA binding"/>
    <property type="evidence" value="ECO:0007669"/>
    <property type="project" value="UniProtKB-KW"/>
</dbReference>
<dbReference type="InterPro" id="IPR036388">
    <property type="entry name" value="WH-like_DNA-bd_sf"/>
</dbReference>
<comment type="subcellular location">
    <subcellularLocation>
        <location evidence="1">Cytoplasm</location>
    </subcellularLocation>
</comment>
<dbReference type="InterPro" id="IPR055166">
    <property type="entry name" value="Transc_reg_Sar_Rot_HTH"/>
</dbReference>
<proteinExistence type="inferred from homology"/>
<organism evidence="9 10">
    <name type="scientific">Macrococcoides goetzii</name>
    <dbReference type="NCBI Taxonomy" id="1891097"/>
    <lineage>
        <taxon>Bacteria</taxon>
        <taxon>Bacillati</taxon>
        <taxon>Bacillota</taxon>
        <taxon>Bacilli</taxon>
        <taxon>Bacillales</taxon>
        <taxon>Staphylococcaceae</taxon>
        <taxon>Macrococcoides</taxon>
    </lineage>
</organism>
<dbReference type="SUPFAM" id="SSF46785">
    <property type="entry name" value="Winged helix' DNA-binding domain"/>
    <property type="match status" value="1"/>
</dbReference>
<feature type="domain" description="HTH marR-type" evidence="8">
    <location>
        <begin position="18"/>
        <end position="151"/>
    </location>
</feature>
<dbReference type="PROSITE" id="PS50995">
    <property type="entry name" value="HTH_MARR_2"/>
    <property type="match status" value="1"/>
</dbReference>
<evidence type="ECO:0000256" key="5">
    <source>
        <dbReference type="ARBA" id="ARBA00046337"/>
    </source>
</evidence>
<reference evidence="9 10" key="1">
    <citation type="journal article" date="2018" name="Front. Microbiol.">
        <title>Description and Comparative Genomics of Macrococcus caseolyticus subsp. hominis subsp. nov., Macrococcus goetzii sp. nov., Macrococcus epidermidis sp. nov., and Macrococcus bohemicus sp. nov., Novel Macrococci From Human Clinical Material With Virulence Potential and Suspected Uptake of Foreign DNA by Natural Transformation.</title>
        <authorList>
            <person name="Maslanova I."/>
            <person name="Wertheimer Z."/>
            <person name="Sedlacek I."/>
            <person name="Svec P."/>
            <person name="Indrakova A."/>
            <person name="Kovarovic V."/>
            <person name="Schumann P."/>
            <person name="Sproer C."/>
            <person name="Kralova S."/>
            <person name="Sedo O."/>
            <person name="Kristofova L."/>
            <person name="Vrbovska V."/>
            <person name="Fuzik T."/>
            <person name="Petras P."/>
            <person name="Zdrahal Z."/>
            <person name="Ruzickova V."/>
            <person name="Doskar J."/>
            <person name="Pantucek R."/>
        </authorList>
    </citation>
    <scope>NUCLEOTIDE SEQUENCE [LARGE SCALE GENOMIC DNA]</scope>
    <source>
        <strain evidence="9 10">CCM 4927</strain>
    </source>
</reference>
<dbReference type="Pfam" id="PF22381">
    <property type="entry name" value="Staph_reg_Sar_Rot"/>
    <property type="match status" value="1"/>
</dbReference>
<dbReference type="SMART" id="SM00347">
    <property type="entry name" value="HTH_MARR"/>
    <property type="match status" value="1"/>
</dbReference>
<evidence type="ECO:0000256" key="6">
    <source>
        <dbReference type="ARBA" id="ARBA00047188"/>
    </source>
</evidence>